<dbReference type="InterPro" id="IPR025597">
    <property type="entry name" value="DUF4345"/>
</dbReference>
<dbReference type="Proteomes" id="UP000248917">
    <property type="component" value="Unassembled WGS sequence"/>
</dbReference>
<keyword evidence="1" id="KW-1133">Transmembrane helix</keyword>
<feature type="transmembrane region" description="Helical" evidence="1">
    <location>
        <begin position="53"/>
        <end position="73"/>
    </location>
</feature>
<dbReference type="RefSeq" id="WP_111394918.1">
    <property type="nucleotide sequence ID" value="NZ_QKTX01000023.1"/>
</dbReference>
<dbReference type="EMBL" id="QKTX01000023">
    <property type="protein sequence ID" value="PZV76723.1"/>
    <property type="molecule type" value="Genomic_DNA"/>
</dbReference>
<reference evidence="2 3" key="1">
    <citation type="submission" date="2018-06" db="EMBL/GenBank/DDBJ databases">
        <title>Genomic Encyclopedia of Archaeal and Bacterial Type Strains, Phase II (KMG-II): from individual species to whole genera.</title>
        <authorList>
            <person name="Goeker M."/>
        </authorList>
    </citation>
    <scope>NUCLEOTIDE SEQUENCE [LARGE SCALE GENOMIC DNA]</scope>
    <source>
        <strain evidence="2 3">T4</strain>
    </source>
</reference>
<gene>
    <name evidence="2" type="ORF">CLV31_1235</name>
</gene>
<feature type="transmembrane region" description="Helical" evidence="1">
    <location>
        <begin position="12"/>
        <end position="32"/>
    </location>
</feature>
<evidence type="ECO:0000313" key="2">
    <source>
        <dbReference type="EMBL" id="PZV76723.1"/>
    </source>
</evidence>
<name>A0A326RK97_9BACT</name>
<dbReference type="OrthoDB" id="852460at2"/>
<sequence>MKSKQILKKPTQGYVIFSLLIIAYVSLIALLSPRQIMEMMQINLENNDAISSVRGVYGGLGLAITSILIYLLFNHPDWAFRFLVMYWGGHTLSRIITIVADGELGNFGTYWLLIEGLFFISGIAIFCIKKILYKTEELIDILVNQYS</sequence>
<keyword evidence="1" id="KW-0472">Membrane</keyword>
<accession>A0A326RK97</accession>
<keyword evidence="1" id="KW-0812">Transmembrane</keyword>
<dbReference type="AlphaFoldDB" id="A0A326RK97"/>
<dbReference type="Pfam" id="PF14248">
    <property type="entry name" value="DUF4345"/>
    <property type="match status" value="1"/>
</dbReference>
<proteinExistence type="predicted"/>
<organism evidence="2 3">
    <name type="scientific">Algoriphagus aquaeductus</name>
    <dbReference type="NCBI Taxonomy" id="475299"/>
    <lineage>
        <taxon>Bacteria</taxon>
        <taxon>Pseudomonadati</taxon>
        <taxon>Bacteroidota</taxon>
        <taxon>Cytophagia</taxon>
        <taxon>Cytophagales</taxon>
        <taxon>Cyclobacteriaceae</taxon>
        <taxon>Algoriphagus</taxon>
    </lineage>
</organism>
<feature type="transmembrane region" description="Helical" evidence="1">
    <location>
        <begin position="110"/>
        <end position="128"/>
    </location>
</feature>
<keyword evidence="3" id="KW-1185">Reference proteome</keyword>
<evidence type="ECO:0000313" key="3">
    <source>
        <dbReference type="Proteomes" id="UP000248917"/>
    </source>
</evidence>
<comment type="caution">
    <text evidence="2">The sequence shown here is derived from an EMBL/GenBank/DDBJ whole genome shotgun (WGS) entry which is preliminary data.</text>
</comment>
<protein>
    <submittedName>
        <fullName evidence="2">Uncharacterized protein DUF4345</fullName>
    </submittedName>
</protein>
<evidence type="ECO:0000256" key="1">
    <source>
        <dbReference type="SAM" id="Phobius"/>
    </source>
</evidence>